<reference evidence="1" key="1">
    <citation type="submission" date="2020-08" db="EMBL/GenBank/DDBJ databases">
        <title>Genome sequencing and assembly of the red palm weevil Rhynchophorus ferrugineus.</title>
        <authorList>
            <person name="Dias G.B."/>
            <person name="Bergman C.M."/>
            <person name="Manee M."/>
        </authorList>
    </citation>
    <scope>NUCLEOTIDE SEQUENCE</scope>
    <source>
        <strain evidence="1">AA-2017</strain>
        <tissue evidence="1">Whole larva</tissue>
    </source>
</reference>
<dbReference type="PANTHER" id="PTHR38681">
    <property type="entry name" value="RETROVIRUS-RELATED POL POLYPROTEIN FROM TRANSPOSON 412-LIKE PROTEIN-RELATED"/>
    <property type="match status" value="1"/>
</dbReference>
<accession>A0A834I9Y8</accession>
<organism evidence="1 2">
    <name type="scientific">Rhynchophorus ferrugineus</name>
    <name type="common">Red palm weevil</name>
    <name type="synonym">Curculio ferrugineus</name>
    <dbReference type="NCBI Taxonomy" id="354439"/>
    <lineage>
        <taxon>Eukaryota</taxon>
        <taxon>Metazoa</taxon>
        <taxon>Ecdysozoa</taxon>
        <taxon>Arthropoda</taxon>
        <taxon>Hexapoda</taxon>
        <taxon>Insecta</taxon>
        <taxon>Pterygota</taxon>
        <taxon>Neoptera</taxon>
        <taxon>Endopterygota</taxon>
        <taxon>Coleoptera</taxon>
        <taxon>Polyphaga</taxon>
        <taxon>Cucujiformia</taxon>
        <taxon>Curculionidae</taxon>
        <taxon>Dryophthorinae</taxon>
        <taxon>Rhynchophorus</taxon>
    </lineage>
</organism>
<sequence>MDIKKRTGSYKLLSILCVFNEEIQCIAEKQMCGTTLKPPEETFRTTESKINEAENATFVKKLKSAIRQLKPVKTTNHAKEKPYVNADFLEVPIVFVRTDQAKTPLSPSYEGPFRVLHRKEKYFKIDKIGNEDEVSVDRLKPAYISQESQIYEEHSY</sequence>
<evidence type="ECO:0000313" key="2">
    <source>
        <dbReference type="Proteomes" id="UP000625711"/>
    </source>
</evidence>
<dbReference type="OrthoDB" id="8193444at2759"/>
<proteinExistence type="predicted"/>
<dbReference type="AlphaFoldDB" id="A0A834I9Y8"/>
<name>A0A834I9Y8_RHYFE</name>
<gene>
    <name evidence="1" type="ORF">GWI33_011630</name>
</gene>
<evidence type="ECO:0000313" key="1">
    <source>
        <dbReference type="EMBL" id="KAF7275526.1"/>
    </source>
</evidence>
<dbReference type="EMBL" id="JAACXV010010077">
    <property type="protein sequence ID" value="KAF7275526.1"/>
    <property type="molecule type" value="Genomic_DNA"/>
</dbReference>
<dbReference type="Proteomes" id="UP000625711">
    <property type="component" value="Unassembled WGS sequence"/>
</dbReference>
<dbReference type="PANTHER" id="PTHR38681:SF1">
    <property type="entry name" value="RETROVIRUS-RELATED POL POLYPROTEIN FROM TRANSPOSON 412-LIKE PROTEIN"/>
    <property type="match status" value="1"/>
</dbReference>
<protein>
    <submittedName>
        <fullName evidence="1">Uncharacterized protein</fullName>
    </submittedName>
</protein>
<keyword evidence="2" id="KW-1185">Reference proteome</keyword>
<comment type="caution">
    <text evidence="1">The sequence shown here is derived from an EMBL/GenBank/DDBJ whole genome shotgun (WGS) entry which is preliminary data.</text>
</comment>